<dbReference type="CDD" id="cd16856">
    <property type="entry name" value="STAT6_CCD"/>
    <property type="match status" value="1"/>
</dbReference>
<keyword evidence="6 12" id="KW-0727">SH2 domain</keyword>
<dbReference type="SUPFAM" id="SSF55550">
    <property type="entry name" value="SH2 domain"/>
    <property type="match status" value="1"/>
</dbReference>
<evidence type="ECO:0000256" key="13">
    <source>
        <dbReference type="RuleBase" id="RU046415"/>
    </source>
</evidence>
<keyword evidence="9 13" id="KW-0010">Activator</keyword>
<reference evidence="16" key="2">
    <citation type="submission" date="2016-06" db="EMBL/GenBank/DDBJ databases">
        <title>The genome of a short-lived fish provides insights into sex chromosome evolution and the genetic control of aging.</title>
        <authorList>
            <person name="Reichwald K."/>
            <person name="Felder M."/>
            <person name="Petzold A."/>
            <person name="Koch P."/>
            <person name="Groth M."/>
            <person name="Platzer M."/>
        </authorList>
    </citation>
    <scope>NUCLEOTIDE SEQUENCE</scope>
    <source>
        <tissue evidence="16">Brain</tissue>
    </source>
</reference>
<dbReference type="SUPFAM" id="SSF48092">
    <property type="entry name" value="Transcription factor STAT-4 N-domain"/>
    <property type="match status" value="1"/>
</dbReference>
<dbReference type="GO" id="GO:0001228">
    <property type="term" value="F:DNA-binding transcription activator activity, RNA polymerase II-specific"/>
    <property type="evidence" value="ECO:0007669"/>
    <property type="project" value="UniProtKB-ARBA"/>
</dbReference>
<keyword evidence="7 13" id="KW-0805">Transcription regulation</keyword>
<reference evidence="16" key="1">
    <citation type="submission" date="2016-05" db="EMBL/GenBank/DDBJ databases">
        <authorList>
            <person name="Lavstsen T."/>
            <person name="Jespersen J.S."/>
        </authorList>
    </citation>
    <scope>NUCLEOTIDE SEQUENCE</scope>
    <source>
        <tissue evidence="16">Brain</tissue>
    </source>
</reference>
<keyword evidence="5 13" id="KW-0597">Phosphoprotein</keyword>
<dbReference type="InterPro" id="IPR048988">
    <property type="entry name" value="STAT_linker"/>
</dbReference>
<dbReference type="InterPro" id="IPR013800">
    <property type="entry name" value="STAT_TF_alpha"/>
</dbReference>
<dbReference type="Gene3D" id="3.30.505.10">
    <property type="entry name" value="SH2 domain"/>
    <property type="match status" value="1"/>
</dbReference>
<sequence>MARWVQIEHLLRLLASDQRQDLYSMYNFPIEARYYLRDWIQIQRWEEFAPEKRELEGQARVLLNQAIKGLEEAASHINSEMDKIKLKQIRSDMANYQPLQFAVTVKEILMQEKVLMEELLKSNNPQHQMLPQSDPNSEDVGRLKERVKELQVIRKNMHHMQEELNWEKQNYESLQGFQPNGVEHSQEVKKLISNIQKMESCILEGAQNAFRLLSDCVDGLERSQAQFINRVKTWLWDQHKAAIGHPFDDNLNPLQTWCEHLLGLNWDLSQEVMLMEERLPKLQERLGNLLQVLVKSSFVVEKQPPQVIKTQSKFRTIVRCLLGDKLAPGKPTMVKAQIVNEQQARNLGSVSSSENVGDVINNAAVLEHNTSTKCSCATFRNMSIKRIRRADRKGSESVTEEKFALLFSTEISITGCDTSFKIQWISQPVVIIVHGSQDNNALATIIWDCAFAEQDRRPFVVPDSVPWRLMFNTLNLKFTSEVQTEFQMTYYNKHCLAEKIFDTQSTIEIFDDMMVSWAQFNKEMLPGRPFTFWQWFEGAIELTKKHLKPYWSEQLIFGFIGKQHLHNILKNSPGGTFLLRFSDSEIGGISIAYVVVLENGVRQIQNIQPFTKRDLEIRSLGNRLRDICEILYLYPGKNKFEAFKKFFTVAPQQADSGYIPVTLTTKVGTESTLPAANIVPQPNNPTGFILDAISPSHIQPMDGIAIDDMPSTDLPDLDLDPFQQPLSVLGMSNAEHSSDSQIYEVINYSSPQAVDQLRVQDNTCSSIYPGLTDPYQQQFDQMRVDNTNPAVPPIFSNPSFPDSSMECDLFEDLNTFSAQPHPRGSGARGGGHPGQVTSSEMHNHSRMHSLPW</sequence>
<dbReference type="Gene3D" id="1.10.532.10">
    <property type="entry name" value="STAT transcription factor, N-terminal domain"/>
    <property type="match status" value="1"/>
</dbReference>
<dbReference type="GO" id="GO:0005634">
    <property type="term" value="C:nucleus"/>
    <property type="evidence" value="ECO:0007669"/>
    <property type="project" value="UniProtKB-SubCell"/>
</dbReference>
<evidence type="ECO:0000256" key="6">
    <source>
        <dbReference type="ARBA" id="ARBA00022999"/>
    </source>
</evidence>
<gene>
    <name evidence="16" type="primary">STAT6</name>
</gene>
<keyword evidence="10 13" id="KW-0804">Transcription</keyword>
<feature type="region of interest" description="Disordered" evidence="14">
    <location>
        <begin position="816"/>
        <end position="852"/>
    </location>
</feature>
<dbReference type="InterPro" id="IPR036535">
    <property type="entry name" value="STAT_N_sf"/>
</dbReference>
<evidence type="ECO:0000256" key="8">
    <source>
        <dbReference type="ARBA" id="ARBA00023125"/>
    </source>
</evidence>
<protein>
    <recommendedName>
        <fullName evidence="13">Signal transducer and activator of transcription</fullName>
    </recommendedName>
</protein>
<dbReference type="SMART" id="SM00964">
    <property type="entry name" value="STAT_int"/>
    <property type="match status" value="1"/>
</dbReference>
<evidence type="ECO:0000256" key="2">
    <source>
        <dbReference type="ARBA" id="ARBA00004496"/>
    </source>
</evidence>
<keyword evidence="11 13" id="KW-0539">Nucleus</keyword>
<comment type="similarity">
    <text evidence="3 13">Belongs to the transcription factor STAT family.</text>
</comment>
<dbReference type="PANTHER" id="PTHR11801">
    <property type="entry name" value="SIGNAL TRANSDUCER AND ACTIVATOR OF TRANSCRIPTION"/>
    <property type="match status" value="1"/>
</dbReference>
<dbReference type="SUPFAM" id="SSF47655">
    <property type="entry name" value="STAT"/>
    <property type="match status" value="1"/>
</dbReference>
<accession>A0A1A8DVC2</accession>
<organism evidence="16">
    <name type="scientific">Nothobranchius kadleci</name>
    <name type="common">African annual killifish</name>
    <dbReference type="NCBI Taxonomy" id="1051664"/>
    <lineage>
        <taxon>Eukaryota</taxon>
        <taxon>Metazoa</taxon>
        <taxon>Chordata</taxon>
        <taxon>Craniata</taxon>
        <taxon>Vertebrata</taxon>
        <taxon>Euteleostomi</taxon>
        <taxon>Actinopterygii</taxon>
        <taxon>Neopterygii</taxon>
        <taxon>Teleostei</taxon>
        <taxon>Neoteleostei</taxon>
        <taxon>Acanthomorphata</taxon>
        <taxon>Ovalentaria</taxon>
        <taxon>Atherinomorphae</taxon>
        <taxon>Cyprinodontiformes</taxon>
        <taxon>Nothobranchiidae</taxon>
        <taxon>Nothobranchius</taxon>
    </lineage>
</organism>
<dbReference type="InterPro" id="IPR012345">
    <property type="entry name" value="STAT_TF_DNA-bd_N"/>
</dbReference>
<dbReference type="Gene3D" id="1.20.1050.20">
    <property type="entry name" value="STAT transcription factor, all-alpha domain"/>
    <property type="match status" value="1"/>
</dbReference>
<evidence type="ECO:0000256" key="10">
    <source>
        <dbReference type="ARBA" id="ARBA00023163"/>
    </source>
</evidence>
<dbReference type="GO" id="GO:0005737">
    <property type="term" value="C:cytoplasm"/>
    <property type="evidence" value="ECO:0007669"/>
    <property type="project" value="UniProtKB-SubCell"/>
</dbReference>
<dbReference type="Pfam" id="PF00017">
    <property type="entry name" value="SH2"/>
    <property type="match status" value="1"/>
</dbReference>
<evidence type="ECO:0000256" key="12">
    <source>
        <dbReference type="PROSITE-ProRule" id="PRU00191"/>
    </source>
</evidence>
<comment type="subcellular location">
    <subcellularLocation>
        <location evidence="2 13">Cytoplasm</location>
    </subcellularLocation>
    <subcellularLocation>
        <location evidence="1 13">Nucleus</location>
    </subcellularLocation>
</comment>
<dbReference type="SUPFAM" id="SSF49417">
    <property type="entry name" value="p53-like transcription factors"/>
    <property type="match status" value="1"/>
</dbReference>
<dbReference type="InterPro" id="IPR015988">
    <property type="entry name" value="STAT_TF_CC"/>
</dbReference>
<dbReference type="Gene3D" id="1.10.238.10">
    <property type="entry name" value="EF-hand"/>
    <property type="match status" value="1"/>
</dbReference>
<dbReference type="GO" id="GO:0007166">
    <property type="term" value="P:cell surface receptor signaling pathway"/>
    <property type="evidence" value="ECO:0007669"/>
    <property type="project" value="UniProtKB-ARBA"/>
</dbReference>
<evidence type="ECO:0000256" key="5">
    <source>
        <dbReference type="ARBA" id="ARBA00022553"/>
    </source>
</evidence>
<evidence type="ECO:0000256" key="3">
    <source>
        <dbReference type="ARBA" id="ARBA00005586"/>
    </source>
</evidence>
<name>A0A1A8DVC2_NOTKA</name>
<dbReference type="InterPro" id="IPR013801">
    <property type="entry name" value="STAT_TF_DNA-bd"/>
</dbReference>
<dbReference type="Gene3D" id="2.60.40.630">
    <property type="entry name" value="STAT transcription factor, DNA-binding domain"/>
    <property type="match status" value="1"/>
</dbReference>
<dbReference type="Pfam" id="PF21354">
    <property type="entry name" value="STAT_linker"/>
    <property type="match status" value="1"/>
</dbReference>
<dbReference type="Pfam" id="PF02865">
    <property type="entry name" value="STAT_int"/>
    <property type="match status" value="1"/>
</dbReference>
<evidence type="ECO:0000256" key="1">
    <source>
        <dbReference type="ARBA" id="ARBA00004123"/>
    </source>
</evidence>
<dbReference type="FunFam" id="2.60.40.630:FF:000003">
    <property type="entry name" value="Signal transducer and transcription activator 6"/>
    <property type="match status" value="1"/>
</dbReference>
<evidence type="ECO:0000256" key="4">
    <source>
        <dbReference type="ARBA" id="ARBA00022490"/>
    </source>
</evidence>
<evidence type="ECO:0000256" key="14">
    <source>
        <dbReference type="SAM" id="MobiDB-lite"/>
    </source>
</evidence>
<dbReference type="EMBL" id="HAEA01009397">
    <property type="protein sequence ID" value="SBQ37877.1"/>
    <property type="molecule type" value="Transcribed_RNA"/>
</dbReference>
<dbReference type="Pfam" id="PF02864">
    <property type="entry name" value="STAT_bind"/>
    <property type="match status" value="1"/>
</dbReference>
<dbReference type="InterPro" id="IPR000980">
    <property type="entry name" value="SH2"/>
</dbReference>
<evidence type="ECO:0000256" key="9">
    <source>
        <dbReference type="ARBA" id="ARBA00023159"/>
    </source>
</evidence>
<keyword evidence="4 13" id="KW-0963">Cytoplasm</keyword>
<feature type="domain" description="SH2" evidence="15">
    <location>
        <begin position="535"/>
        <end position="667"/>
    </location>
</feature>
<dbReference type="AlphaFoldDB" id="A0A1A8DVC2"/>
<dbReference type="PROSITE" id="PS50001">
    <property type="entry name" value="SH2"/>
    <property type="match status" value="1"/>
</dbReference>
<dbReference type="InterPro" id="IPR001217">
    <property type="entry name" value="STAT"/>
</dbReference>
<dbReference type="GO" id="GO:0000977">
    <property type="term" value="F:RNA polymerase II transcription regulatory region sequence-specific DNA binding"/>
    <property type="evidence" value="ECO:0007669"/>
    <property type="project" value="UniProtKB-ARBA"/>
</dbReference>
<evidence type="ECO:0000256" key="11">
    <source>
        <dbReference type="ARBA" id="ARBA00023242"/>
    </source>
</evidence>
<evidence type="ECO:0000259" key="15">
    <source>
        <dbReference type="PROSITE" id="PS50001"/>
    </source>
</evidence>
<dbReference type="InterPro" id="IPR008967">
    <property type="entry name" value="p53-like_TF_DNA-bd_sf"/>
</dbReference>
<dbReference type="InterPro" id="IPR013799">
    <property type="entry name" value="STAT_TF_prot_interaction"/>
</dbReference>
<keyword evidence="8 13" id="KW-0238">DNA-binding</keyword>
<dbReference type="Pfam" id="PF01017">
    <property type="entry name" value="STAT_alpha"/>
    <property type="match status" value="1"/>
</dbReference>
<evidence type="ECO:0000256" key="7">
    <source>
        <dbReference type="ARBA" id="ARBA00023015"/>
    </source>
</evidence>
<dbReference type="FunFam" id="1.10.238.10:FF:000029">
    <property type="entry name" value="Signal transducer and transcription activator 6"/>
    <property type="match status" value="1"/>
</dbReference>
<proteinExistence type="inferred from homology"/>
<dbReference type="FunFam" id="3.30.505.10:FF:000126">
    <property type="entry name" value="Signal transducer and activator of transcription"/>
    <property type="match status" value="1"/>
</dbReference>
<dbReference type="InterPro" id="IPR036860">
    <property type="entry name" value="SH2_dom_sf"/>
</dbReference>
<evidence type="ECO:0000313" key="16">
    <source>
        <dbReference type="EMBL" id="SBQ37877.1"/>
    </source>
</evidence>